<organism evidence="2 3">
    <name type="scientific">Azospirillum thiophilum</name>
    <dbReference type="NCBI Taxonomy" id="528244"/>
    <lineage>
        <taxon>Bacteria</taxon>
        <taxon>Pseudomonadati</taxon>
        <taxon>Pseudomonadota</taxon>
        <taxon>Alphaproteobacteria</taxon>
        <taxon>Rhodospirillales</taxon>
        <taxon>Azospirillaceae</taxon>
        <taxon>Azospirillum</taxon>
    </lineage>
</organism>
<feature type="transmembrane region" description="Helical" evidence="1">
    <location>
        <begin position="105"/>
        <end position="122"/>
    </location>
</feature>
<evidence type="ECO:0000313" key="3">
    <source>
        <dbReference type="Proteomes" id="UP000069935"/>
    </source>
</evidence>
<dbReference type="AlphaFoldDB" id="A0AAC8W470"/>
<keyword evidence="1" id="KW-1133">Transmembrane helix</keyword>
<accession>A0AAC8W470</accession>
<evidence type="ECO:0000313" key="2">
    <source>
        <dbReference type="EMBL" id="ALG74686.1"/>
    </source>
</evidence>
<name>A0AAC8W470_9PROT</name>
<protein>
    <recommendedName>
        <fullName evidence="4">DUF2214 domain-containing protein</fullName>
    </recommendedName>
</protein>
<feature type="transmembrane region" description="Helical" evidence="1">
    <location>
        <begin position="72"/>
        <end position="93"/>
    </location>
</feature>
<gene>
    <name evidence="2" type="ORF">AL072_27280</name>
</gene>
<sequence length="174" mass="18032">MDHSQGPLGPGWLVALETSGLGETLRQSLWLYPLVEVLHILGLALLVGSIVAFDLRLIGLHAGLPARALSRLLLPVAVAGFAMVVPTGLLLFVSEATALAGNPAFLVKIGLLVLALANIALFHRGPGRQIHLWGGHRDGHPGGGKPPPAARLAGAASLLLWVGVLAAGRLIAYL</sequence>
<reference evidence="2 3" key="2">
    <citation type="journal article" date="2016" name="Genome Announc.">
        <title>Complete Genome Sequence of a Strain of Azospirillum thiophilum Isolated from a Sulfide Spring.</title>
        <authorList>
            <person name="Fomenkov A."/>
            <person name="Vincze T."/>
            <person name="Grabovich M."/>
            <person name="Anton B.P."/>
            <person name="Dubinina G."/>
            <person name="Orlova M."/>
            <person name="Belousova E."/>
            <person name="Roberts R.J."/>
        </authorList>
    </citation>
    <scope>NUCLEOTIDE SEQUENCE [LARGE SCALE GENOMIC DNA]</scope>
    <source>
        <strain evidence="2 3">BV-S</strain>
    </source>
</reference>
<evidence type="ECO:0000256" key="1">
    <source>
        <dbReference type="SAM" id="Phobius"/>
    </source>
</evidence>
<dbReference type="KEGG" id="ati:AL072_27280"/>
<dbReference type="RefSeq" id="WP_045585909.1">
    <property type="nucleotide sequence ID" value="NZ_CP012405.1"/>
</dbReference>
<evidence type="ECO:0008006" key="4">
    <source>
        <dbReference type="Google" id="ProtNLM"/>
    </source>
</evidence>
<keyword evidence="1" id="KW-0472">Membrane</keyword>
<proteinExistence type="predicted"/>
<keyword evidence="3" id="KW-1185">Reference proteome</keyword>
<dbReference type="EMBL" id="CP012405">
    <property type="protein sequence ID" value="ALG74686.1"/>
    <property type="molecule type" value="Genomic_DNA"/>
</dbReference>
<keyword evidence="1" id="KW-0812">Transmembrane</keyword>
<reference evidence="3" key="1">
    <citation type="submission" date="2015-08" db="EMBL/GenBank/DDBJ databases">
        <title>Complete Genome Sequence of Azospirillum thiophilum BV-S.</title>
        <authorList>
            <person name="Fomenkov A."/>
            <person name="Vincze T."/>
            <person name="Grabovich M."/>
            <person name="Dubinina G."/>
            <person name="Orlova M."/>
            <person name="Belousova E."/>
            <person name="Roberts R.J."/>
        </authorList>
    </citation>
    <scope>NUCLEOTIDE SEQUENCE [LARGE SCALE GENOMIC DNA]</scope>
    <source>
        <strain evidence="3">BV-S</strain>
    </source>
</reference>
<dbReference type="Proteomes" id="UP000069935">
    <property type="component" value="Chromosome 5"/>
</dbReference>
<feature type="transmembrane region" description="Helical" evidence="1">
    <location>
        <begin position="37"/>
        <end position="60"/>
    </location>
</feature>